<feature type="coiled-coil region" evidence="1">
    <location>
        <begin position="386"/>
        <end position="413"/>
    </location>
</feature>
<name>A0A135SQG4_9PEZI</name>
<keyword evidence="1" id="KW-0175">Coiled coil</keyword>
<dbReference type="EMBL" id="JFBX01000470">
    <property type="protein sequence ID" value="KXH38164.1"/>
    <property type="molecule type" value="Genomic_DNA"/>
</dbReference>
<sequence length="447" mass="49753">MTLSKPTLPSTGIPLFDGYRASLVNRLDARDSRYELSLQFPDIIKEFENLPLGATRSAKIFEQDPYEGWTMMQLFHAIPDELLRSIVLGTVAYDDIQHQCHLPDYSEDGLGVYVIAISIEGRNGAFLNTDEIEMLTQSMATYLEAYEAAKVTKASRSRAQRVAISCSRVVDGQYRKNVTDEPYFVRSDAHADQVKTVISWFERRVANNSPGDLTFLHQCPLYVGCSRVLKDGLKDSCLTNQLDNMSRLLGFTLSIISSLGLTPKITKKVPIKIWQDKQLPVAEVLLIALSQSPYAQGGFNVQDGGNTAGTFNPSVLVASYQEVMFKPHLRANLERSLKDLDDRRQFIDNHATMRALLKDIVKIGGDLEAAVDQVRDQVRVFKESGLKSIEMKTEQLTAQCVELESNAEILEDMLCLFKRLKVIQESEVAGEVTGEGAAEEDAAGEAS</sequence>
<gene>
    <name evidence="2" type="ORF">CSIM01_10479</name>
</gene>
<organism evidence="2 3">
    <name type="scientific">Colletotrichum simmondsii</name>
    <dbReference type="NCBI Taxonomy" id="703756"/>
    <lineage>
        <taxon>Eukaryota</taxon>
        <taxon>Fungi</taxon>
        <taxon>Dikarya</taxon>
        <taxon>Ascomycota</taxon>
        <taxon>Pezizomycotina</taxon>
        <taxon>Sordariomycetes</taxon>
        <taxon>Hypocreomycetidae</taxon>
        <taxon>Glomerellales</taxon>
        <taxon>Glomerellaceae</taxon>
        <taxon>Colletotrichum</taxon>
        <taxon>Colletotrichum acutatum species complex</taxon>
    </lineage>
</organism>
<comment type="caution">
    <text evidence="2">The sequence shown here is derived from an EMBL/GenBank/DDBJ whole genome shotgun (WGS) entry which is preliminary data.</text>
</comment>
<protein>
    <submittedName>
        <fullName evidence="2">Uncharacterized protein</fullName>
    </submittedName>
</protein>
<evidence type="ECO:0000313" key="2">
    <source>
        <dbReference type="EMBL" id="KXH38164.1"/>
    </source>
</evidence>
<proteinExistence type="predicted"/>
<accession>A0A135SQG4</accession>
<dbReference type="AlphaFoldDB" id="A0A135SQG4"/>
<dbReference type="Proteomes" id="UP000070328">
    <property type="component" value="Unassembled WGS sequence"/>
</dbReference>
<evidence type="ECO:0000313" key="3">
    <source>
        <dbReference type="Proteomes" id="UP000070328"/>
    </source>
</evidence>
<keyword evidence="3" id="KW-1185">Reference proteome</keyword>
<reference evidence="2 3" key="1">
    <citation type="submission" date="2014-02" db="EMBL/GenBank/DDBJ databases">
        <title>The genome sequence of Colletotrichum simmondsii CBS122122.</title>
        <authorList>
            <person name="Baroncelli R."/>
            <person name="Thon M.R."/>
        </authorList>
    </citation>
    <scope>NUCLEOTIDE SEQUENCE [LARGE SCALE GENOMIC DNA]</scope>
    <source>
        <strain evidence="2 3">CBS122122</strain>
    </source>
</reference>
<evidence type="ECO:0000256" key="1">
    <source>
        <dbReference type="SAM" id="Coils"/>
    </source>
</evidence>